<dbReference type="SUPFAM" id="SSF48173">
    <property type="entry name" value="Cryptochrome/photolyase FAD-binding domain"/>
    <property type="match status" value="1"/>
</dbReference>
<name>A0A2N3PMI5_9PROT</name>
<feature type="site" description="Electron transfer via tryptophanyl radical" evidence="9">
    <location>
        <position position="376"/>
    </location>
</feature>
<dbReference type="PROSITE" id="PS51645">
    <property type="entry name" value="PHR_CRY_ALPHA_BETA"/>
    <property type="match status" value="1"/>
</dbReference>
<comment type="similarity">
    <text evidence="10">Belongs to the DNA photolyase family.</text>
</comment>
<feature type="binding site" evidence="8">
    <location>
        <begin position="257"/>
        <end position="261"/>
    </location>
    <ligand>
        <name>FAD</name>
        <dbReference type="ChEBI" id="CHEBI:57692"/>
    </ligand>
</feature>
<feature type="binding site" evidence="8">
    <location>
        <position position="245"/>
    </location>
    <ligand>
        <name>FAD</name>
        <dbReference type="ChEBI" id="CHEBI:57692"/>
    </ligand>
</feature>
<gene>
    <name evidence="13" type="ORF">CWS72_25960</name>
</gene>
<evidence type="ECO:0000313" key="13">
    <source>
        <dbReference type="EMBL" id="PKU21604.1"/>
    </source>
</evidence>
<evidence type="ECO:0000256" key="8">
    <source>
        <dbReference type="PIRSR" id="PIRSR602081-1"/>
    </source>
</evidence>
<dbReference type="Pfam" id="PF00875">
    <property type="entry name" value="DNA_photolyase"/>
    <property type="match status" value="1"/>
</dbReference>
<evidence type="ECO:0000313" key="14">
    <source>
        <dbReference type="Proteomes" id="UP000233293"/>
    </source>
</evidence>
<dbReference type="OrthoDB" id="9772484at2"/>
<keyword evidence="4 8" id="KW-0285">Flavoprotein</keyword>
<dbReference type="GO" id="GO:0071949">
    <property type="term" value="F:FAD binding"/>
    <property type="evidence" value="ECO:0007669"/>
    <property type="project" value="TreeGrafter"/>
</dbReference>
<keyword evidence="5 8" id="KW-0274">FAD</keyword>
<sequence>MERDLALRDKTLPAQTTGLPLDPNAPIIVWFRRDLRVVDNPALSEAAQRGQPIIPLYILEEDAPRPLGGAARWWLHHSLKALCRELTGMGSKLILRRGRASDVLLCLARESGARTVLWNRRYDRMETGKDCKITSALVSEGIQVESFTGSLLFDPRTVRNRNGQPFRIFTPFWRCCLTLPDPPRPLPRPRELMTHADMASDALADWRLPPEKPDWSGGIATAWTPGEDAAGARLADFLEDGLCCYAQRRDHPDQDATSRLSPHLAFGEISPRQVWYAARTAGCHPTESFLRELGWREFCHHTLYHAPDLASQPQRGEFQNFPWATDEAAWQAFTHGRTGYPIVDAGMRALWETGWLHNRLRMIVASFLVKDLLIPWQRGEAWFWDTLVDADPASNAGGWQWVAGCGLDAAPYFRIFNPVLQGEKFDPHGRYIRRWIPELGGLPDNVIHRPWEASAEVLAKAGLRLGKDYPTPIVEHGAARLRALAAYERMKNSAPIPGVPEPAPEPDTACRPRHW</sequence>
<feature type="site" description="Electron transfer via tryptophanyl radical" evidence="9">
    <location>
        <position position="399"/>
    </location>
</feature>
<dbReference type="InterPro" id="IPR002081">
    <property type="entry name" value="Cryptochrome/DNA_photolyase_1"/>
</dbReference>
<evidence type="ECO:0000256" key="5">
    <source>
        <dbReference type="ARBA" id="ARBA00022827"/>
    </source>
</evidence>
<evidence type="ECO:0000256" key="3">
    <source>
        <dbReference type="ARBA" id="ARBA00014046"/>
    </source>
</evidence>
<dbReference type="PROSITE" id="PS00394">
    <property type="entry name" value="DNA_PHOTOLYASES_1_1"/>
    <property type="match status" value="1"/>
</dbReference>
<dbReference type="InterPro" id="IPR018394">
    <property type="entry name" value="DNA_photolyase_1_CS_C"/>
</dbReference>
<comment type="cofactor">
    <cofactor evidence="8">
        <name>FAD</name>
        <dbReference type="ChEBI" id="CHEBI:57692"/>
    </cofactor>
    <text evidence="8">Binds 1 FAD per subunit.</text>
</comment>
<dbReference type="Gene3D" id="3.40.50.620">
    <property type="entry name" value="HUPs"/>
    <property type="match status" value="1"/>
</dbReference>
<dbReference type="Pfam" id="PF03441">
    <property type="entry name" value="FAD_binding_7"/>
    <property type="match status" value="1"/>
</dbReference>
<feature type="site" description="Electron transfer via tryptophanyl radical" evidence="9">
    <location>
        <position position="323"/>
    </location>
</feature>
<keyword evidence="14" id="KW-1185">Reference proteome</keyword>
<protein>
    <recommendedName>
        <fullName evidence="3">Deoxyribodipyrimidine photo-lyase</fullName>
        <ecNumber evidence="2">4.1.99.3</ecNumber>
    </recommendedName>
</protein>
<dbReference type="Gene3D" id="1.25.40.80">
    <property type="match status" value="1"/>
</dbReference>
<evidence type="ECO:0000256" key="6">
    <source>
        <dbReference type="ARBA" id="ARBA00022991"/>
    </source>
</evidence>
<evidence type="ECO:0000256" key="4">
    <source>
        <dbReference type="ARBA" id="ARBA00022630"/>
    </source>
</evidence>
<dbReference type="InterPro" id="IPR005101">
    <property type="entry name" value="Cryptochr/Photolyase_FAD-bd"/>
</dbReference>
<comment type="caution">
    <text evidence="13">The sequence shown here is derived from an EMBL/GenBank/DDBJ whole genome shotgun (WGS) entry which is preliminary data.</text>
</comment>
<keyword evidence="6 10" id="KW-0157">Chromophore</keyword>
<dbReference type="PANTHER" id="PTHR11455:SF9">
    <property type="entry name" value="CRYPTOCHROME CIRCADIAN CLOCK 5 ISOFORM X1"/>
    <property type="match status" value="1"/>
</dbReference>
<dbReference type="PROSITE" id="PS00691">
    <property type="entry name" value="DNA_PHOTOLYASES_1_2"/>
    <property type="match status" value="1"/>
</dbReference>
<organism evidence="13 14">
    <name type="scientific">Telmatospirillum siberiense</name>
    <dbReference type="NCBI Taxonomy" id="382514"/>
    <lineage>
        <taxon>Bacteria</taxon>
        <taxon>Pseudomonadati</taxon>
        <taxon>Pseudomonadota</taxon>
        <taxon>Alphaproteobacteria</taxon>
        <taxon>Rhodospirillales</taxon>
        <taxon>Rhodospirillaceae</taxon>
        <taxon>Telmatospirillum</taxon>
    </lineage>
</organism>
<dbReference type="EC" id="4.1.99.3" evidence="2"/>
<evidence type="ECO:0000256" key="2">
    <source>
        <dbReference type="ARBA" id="ARBA00013149"/>
    </source>
</evidence>
<dbReference type="Gene3D" id="1.10.579.10">
    <property type="entry name" value="DNA Cyclobutane Dipyrimidine Photolyase, subunit A, domain 3"/>
    <property type="match status" value="1"/>
</dbReference>
<evidence type="ECO:0000256" key="11">
    <source>
        <dbReference type="SAM" id="MobiDB-lite"/>
    </source>
</evidence>
<dbReference type="GO" id="GO:0003677">
    <property type="term" value="F:DNA binding"/>
    <property type="evidence" value="ECO:0007669"/>
    <property type="project" value="TreeGrafter"/>
</dbReference>
<dbReference type="InterPro" id="IPR036155">
    <property type="entry name" value="Crypto/Photolyase_N_sf"/>
</dbReference>
<evidence type="ECO:0000256" key="10">
    <source>
        <dbReference type="RuleBase" id="RU004182"/>
    </source>
</evidence>
<dbReference type="PANTHER" id="PTHR11455">
    <property type="entry name" value="CRYPTOCHROME"/>
    <property type="match status" value="1"/>
</dbReference>
<dbReference type="PRINTS" id="PR00147">
    <property type="entry name" value="DNAPHOTLYASE"/>
</dbReference>
<evidence type="ECO:0000256" key="7">
    <source>
        <dbReference type="ARBA" id="ARBA00033999"/>
    </source>
</evidence>
<evidence type="ECO:0000256" key="1">
    <source>
        <dbReference type="ARBA" id="ARBA00001932"/>
    </source>
</evidence>
<dbReference type="SUPFAM" id="SSF52425">
    <property type="entry name" value="Cryptochrome/photolyase, N-terminal domain"/>
    <property type="match status" value="1"/>
</dbReference>
<comment type="cofactor">
    <cofactor evidence="1">
        <name>(6R)-5,10-methylene-5,6,7,8-tetrahydrofolate</name>
        <dbReference type="ChEBI" id="CHEBI:15636"/>
    </cofactor>
</comment>
<dbReference type="InterPro" id="IPR036134">
    <property type="entry name" value="Crypto/Photolyase_FAD-like_sf"/>
</dbReference>
<feature type="domain" description="Photolyase/cryptochrome alpha/beta" evidence="12">
    <location>
        <begin position="25"/>
        <end position="152"/>
    </location>
</feature>
<accession>A0A2N3PMI5</accession>
<proteinExistence type="inferred from homology"/>
<reference evidence="14" key="1">
    <citation type="submission" date="2017-12" db="EMBL/GenBank/DDBJ databases">
        <title>Draft genome sequence of Telmatospirillum siberiense 26-4b1T, an acidotolerant peatland alphaproteobacterium potentially involved in sulfur cycling.</title>
        <authorList>
            <person name="Hausmann B."/>
            <person name="Pjevac P."/>
            <person name="Schreck K."/>
            <person name="Herbold C.W."/>
            <person name="Daims H."/>
            <person name="Wagner M."/>
            <person name="Pester M."/>
            <person name="Loy A."/>
        </authorList>
    </citation>
    <scope>NUCLEOTIDE SEQUENCE [LARGE SCALE GENOMIC DNA]</scope>
    <source>
        <strain evidence="14">26-4b1</strain>
    </source>
</reference>
<dbReference type="InterPro" id="IPR006050">
    <property type="entry name" value="DNA_photolyase_N"/>
</dbReference>
<comment type="catalytic activity">
    <reaction evidence="7">
        <text>cyclobutadipyrimidine (in DNA) = 2 pyrimidine residues (in DNA).</text>
        <dbReference type="EC" id="4.1.99.3"/>
    </reaction>
</comment>
<feature type="binding site" evidence="8">
    <location>
        <begin position="389"/>
        <end position="391"/>
    </location>
    <ligand>
        <name>FAD</name>
        <dbReference type="ChEBI" id="CHEBI:57692"/>
    </ligand>
</feature>
<dbReference type="GO" id="GO:0003904">
    <property type="term" value="F:deoxyribodipyrimidine photo-lyase activity"/>
    <property type="evidence" value="ECO:0007669"/>
    <property type="project" value="UniProtKB-EC"/>
</dbReference>
<dbReference type="EMBL" id="PIUM01000050">
    <property type="protein sequence ID" value="PKU21604.1"/>
    <property type="molecule type" value="Genomic_DNA"/>
</dbReference>
<dbReference type="InterPro" id="IPR014729">
    <property type="entry name" value="Rossmann-like_a/b/a_fold"/>
</dbReference>
<dbReference type="FunFam" id="1.10.579.10:FF:000003">
    <property type="entry name" value="Deoxyribodipyrimidine photo-lyase"/>
    <property type="match status" value="1"/>
</dbReference>
<dbReference type="GO" id="GO:0009416">
    <property type="term" value="P:response to light stimulus"/>
    <property type="evidence" value="ECO:0007669"/>
    <property type="project" value="TreeGrafter"/>
</dbReference>
<dbReference type="Proteomes" id="UP000233293">
    <property type="component" value="Unassembled WGS sequence"/>
</dbReference>
<evidence type="ECO:0000259" key="12">
    <source>
        <dbReference type="PROSITE" id="PS51645"/>
    </source>
</evidence>
<evidence type="ECO:0000256" key="9">
    <source>
        <dbReference type="PIRSR" id="PIRSR602081-2"/>
    </source>
</evidence>
<dbReference type="AlphaFoldDB" id="A0A2N3PMI5"/>
<keyword evidence="13" id="KW-0456">Lyase</keyword>
<dbReference type="GO" id="GO:0000719">
    <property type="term" value="P:photoreactive repair"/>
    <property type="evidence" value="ECO:0007669"/>
    <property type="project" value="UniProtKB-ARBA"/>
</dbReference>
<feature type="region of interest" description="Disordered" evidence="11">
    <location>
        <begin position="494"/>
        <end position="515"/>
    </location>
</feature>
<feature type="binding site" evidence="8">
    <location>
        <position position="289"/>
    </location>
    <ligand>
        <name>FAD</name>
        <dbReference type="ChEBI" id="CHEBI:57692"/>
    </ligand>
</feature>